<evidence type="ECO:0000256" key="1">
    <source>
        <dbReference type="SAM" id="MobiDB-lite"/>
    </source>
</evidence>
<proteinExistence type="predicted"/>
<reference evidence="3" key="1">
    <citation type="submission" date="2020-02" db="EMBL/GenBank/DDBJ databases">
        <authorList>
            <person name="Meier V. D."/>
        </authorList>
    </citation>
    <scope>NUCLEOTIDE SEQUENCE</scope>
    <source>
        <strain evidence="3">AVDCRST_MAG78</strain>
    </source>
</reference>
<sequence>MEEKGLIGLEARMGDGTEVGRILEVLTDEATGNVTHVVVETDEEERVEIPIGDLDLDAETDFATFHADQSDEEPGDHLGDAERPEGYAPAQSDVEDYEHEGQFVTTPTDPDEAVSTEEAQREASQAGGWEDEGSNTPESGYPRNDVYIDPDTGEERVDPSLEDNETLEDDVADLINGTQLEVRAAKDGVVELSGAAATREDLDESVREIMGLDGVLEVDTTDVDVG</sequence>
<feature type="compositionally biased region" description="Basic and acidic residues" evidence="1">
    <location>
        <begin position="75"/>
        <end position="85"/>
    </location>
</feature>
<dbReference type="Gene3D" id="2.30.30.240">
    <property type="entry name" value="PRC-barrel domain"/>
    <property type="match status" value="1"/>
</dbReference>
<dbReference type="AlphaFoldDB" id="A0A6J4PVM9"/>
<evidence type="ECO:0000313" key="3">
    <source>
        <dbReference type="EMBL" id="CAA9420934.1"/>
    </source>
</evidence>
<dbReference type="EMBL" id="CADCVB010000079">
    <property type="protein sequence ID" value="CAA9420934.1"/>
    <property type="molecule type" value="Genomic_DNA"/>
</dbReference>
<dbReference type="InterPro" id="IPR027275">
    <property type="entry name" value="PRC-brl_dom"/>
</dbReference>
<dbReference type="SUPFAM" id="SSF50346">
    <property type="entry name" value="PRC-barrel domain"/>
    <property type="match status" value="1"/>
</dbReference>
<dbReference type="InterPro" id="IPR011033">
    <property type="entry name" value="PRC_barrel-like_sf"/>
</dbReference>
<gene>
    <name evidence="3" type="ORF">AVDCRST_MAG78-1047</name>
</gene>
<organism evidence="3">
    <name type="scientific">uncultured Rubrobacteraceae bacterium</name>
    <dbReference type="NCBI Taxonomy" id="349277"/>
    <lineage>
        <taxon>Bacteria</taxon>
        <taxon>Bacillati</taxon>
        <taxon>Actinomycetota</taxon>
        <taxon>Rubrobacteria</taxon>
        <taxon>Rubrobacterales</taxon>
        <taxon>Rubrobacteraceae</taxon>
        <taxon>environmental samples</taxon>
    </lineage>
</organism>
<dbReference type="Pfam" id="PF05239">
    <property type="entry name" value="PRC"/>
    <property type="match status" value="1"/>
</dbReference>
<feature type="domain" description="PRC-barrel" evidence="2">
    <location>
        <begin position="6"/>
        <end position="61"/>
    </location>
</feature>
<name>A0A6J4PVM9_9ACTN</name>
<protein>
    <recommendedName>
        <fullName evidence="2">PRC-barrel domain-containing protein</fullName>
    </recommendedName>
</protein>
<accession>A0A6J4PVM9</accession>
<feature type="region of interest" description="Disordered" evidence="1">
    <location>
        <begin position="67"/>
        <end position="164"/>
    </location>
</feature>
<evidence type="ECO:0000259" key="2">
    <source>
        <dbReference type="Pfam" id="PF05239"/>
    </source>
</evidence>